<dbReference type="EMBL" id="CAADRM010000084">
    <property type="protein sequence ID" value="VFU13766.1"/>
    <property type="molecule type" value="Genomic_DNA"/>
</dbReference>
<accession>A0A485M003</accession>
<name>A0A485M003_9ZZZZ</name>
<evidence type="ECO:0000313" key="1">
    <source>
        <dbReference type="EMBL" id="VFU13766.1"/>
    </source>
</evidence>
<sequence>MAAGRAGQEEISLHGRPPVKPVIVIAGKPSKNSITHKPQRIKEMRLLCPVIIICGIESGKYGMVHQEIPGERPRCAPDKDLPGD</sequence>
<proteinExistence type="predicted"/>
<gene>
    <name evidence="1" type="ORF">SCFA_220020</name>
</gene>
<dbReference type="AlphaFoldDB" id="A0A485M003"/>
<organism evidence="1">
    <name type="scientific">anaerobic digester metagenome</name>
    <dbReference type="NCBI Taxonomy" id="1263854"/>
    <lineage>
        <taxon>unclassified sequences</taxon>
        <taxon>metagenomes</taxon>
        <taxon>ecological metagenomes</taxon>
    </lineage>
</organism>
<protein>
    <submittedName>
        <fullName evidence="1">Uncharacterized protein</fullName>
    </submittedName>
</protein>
<reference evidence="1" key="1">
    <citation type="submission" date="2019-03" db="EMBL/GenBank/DDBJ databases">
        <authorList>
            <person name="Hao L."/>
        </authorList>
    </citation>
    <scope>NUCLEOTIDE SEQUENCE</scope>
</reference>